<evidence type="ECO:0000313" key="4">
    <source>
        <dbReference type="EMBL" id="KAK0734126.1"/>
    </source>
</evidence>
<dbReference type="EMBL" id="JAUIRO010000001">
    <property type="protein sequence ID" value="KAK0734126.1"/>
    <property type="molecule type" value="Genomic_DNA"/>
</dbReference>
<name>A0AA40BH56_9PEZI</name>
<evidence type="ECO:0000313" key="5">
    <source>
        <dbReference type="Proteomes" id="UP001172101"/>
    </source>
</evidence>
<comment type="caution">
    <text evidence="4">The sequence shown here is derived from an EMBL/GenBank/DDBJ whole genome shotgun (WGS) entry which is preliminary data.</text>
</comment>
<dbReference type="AlphaFoldDB" id="A0AA40BH56"/>
<dbReference type="PRINTS" id="PR00081">
    <property type="entry name" value="GDHRDH"/>
</dbReference>
<dbReference type="SUPFAM" id="SSF51735">
    <property type="entry name" value="NAD(P)-binding Rossmann-fold domains"/>
    <property type="match status" value="1"/>
</dbReference>
<keyword evidence="3" id="KW-0560">Oxidoreductase</keyword>
<comment type="similarity">
    <text evidence="1">Belongs to the short-chain dehydrogenases/reductases (SDR) family.</text>
</comment>
<dbReference type="GeneID" id="85318849"/>
<dbReference type="PANTHER" id="PTHR43618:SF13">
    <property type="entry name" value="CHAIN DEHYDROGENASE, PUTATIVE (AFU_ORTHOLOGUE AFUA_1G17650)-RELATED"/>
    <property type="match status" value="1"/>
</dbReference>
<dbReference type="InterPro" id="IPR002347">
    <property type="entry name" value="SDR_fam"/>
</dbReference>
<protein>
    <recommendedName>
        <fullName evidence="6">Granaticin polyketide synthase ketoacyl reductase 2</fullName>
    </recommendedName>
</protein>
<reference evidence="4" key="1">
    <citation type="submission" date="2023-06" db="EMBL/GenBank/DDBJ databases">
        <title>Genome-scale phylogeny and comparative genomics of the fungal order Sordariales.</title>
        <authorList>
            <consortium name="Lawrence Berkeley National Laboratory"/>
            <person name="Hensen N."/>
            <person name="Bonometti L."/>
            <person name="Westerberg I."/>
            <person name="Brannstrom I.O."/>
            <person name="Guillou S."/>
            <person name="Cros-Aarteil S."/>
            <person name="Calhoun S."/>
            <person name="Haridas S."/>
            <person name="Kuo A."/>
            <person name="Mondo S."/>
            <person name="Pangilinan J."/>
            <person name="Riley R."/>
            <person name="LaButti K."/>
            <person name="Andreopoulos B."/>
            <person name="Lipzen A."/>
            <person name="Chen C."/>
            <person name="Yanf M."/>
            <person name="Daum C."/>
            <person name="Ng V."/>
            <person name="Clum A."/>
            <person name="Steindorff A."/>
            <person name="Ohm R."/>
            <person name="Martin F."/>
            <person name="Silar P."/>
            <person name="Natvig D."/>
            <person name="Lalanne C."/>
            <person name="Gautier V."/>
            <person name="Ament-velasquez S.L."/>
            <person name="Kruys A."/>
            <person name="Hutchinson M.I."/>
            <person name="Powell A.J."/>
            <person name="Barry K."/>
            <person name="Miller A.N."/>
            <person name="Grigoriev I.V."/>
            <person name="Debuchy R."/>
            <person name="Gladieux P."/>
            <person name="Thoren M.H."/>
            <person name="Johannesson H."/>
        </authorList>
    </citation>
    <scope>NUCLEOTIDE SEQUENCE</scope>
    <source>
        <strain evidence="4">SMH2392-1A</strain>
    </source>
</reference>
<sequence length="258" mass="27630">MDVPLVALITAGTAGLGAATARLFARTGMRVVVNYNNDRSRAAALVAELESLSPLQRPADGSSRADFVAIQADLSRRDDIGRLVTEAASAMGDRLDVVFSNGGWTQVRDITNLDDNVDEADWDRTYTMNVKSHLWLMHAAKIFLDASEGVFVTTASLAGVKVSGSSLAYAVSKAAQIHLVKGLALIAAPKIRVSSVSPGLMLTDWGLKFPLELQEEIRERTKLKRLATVEDVAEQVLCFVRCKSVTGANAVIDGGMAL</sequence>
<dbReference type="GO" id="GO:0016491">
    <property type="term" value="F:oxidoreductase activity"/>
    <property type="evidence" value="ECO:0007669"/>
    <property type="project" value="UniProtKB-KW"/>
</dbReference>
<accession>A0AA40BH56</accession>
<organism evidence="4 5">
    <name type="scientific">Lasiosphaeria miniovina</name>
    <dbReference type="NCBI Taxonomy" id="1954250"/>
    <lineage>
        <taxon>Eukaryota</taxon>
        <taxon>Fungi</taxon>
        <taxon>Dikarya</taxon>
        <taxon>Ascomycota</taxon>
        <taxon>Pezizomycotina</taxon>
        <taxon>Sordariomycetes</taxon>
        <taxon>Sordariomycetidae</taxon>
        <taxon>Sordariales</taxon>
        <taxon>Lasiosphaeriaceae</taxon>
        <taxon>Lasiosphaeria</taxon>
    </lineage>
</organism>
<evidence type="ECO:0000256" key="1">
    <source>
        <dbReference type="ARBA" id="ARBA00006484"/>
    </source>
</evidence>
<dbReference type="CDD" id="cd05233">
    <property type="entry name" value="SDR_c"/>
    <property type="match status" value="1"/>
</dbReference>
<keyword evidence="2" id="KW-0521">NADP</keyword>
<dbReference type="Pfam" id="PF13561">
    <property type="entry name" value="adh_short_C2"/>
    <property type="match status" value="1"/>
</dbReference>
<gene>
    <name evidence="4" type="ORF">B0T26DRAFT_55630</name>
</gene>
<dbReference type="Gene3D" id="3.40.50.720">
    <property type="entry name" value="NAD(P)-binding Rossmann-like Domain"/>
    <property type="match status" value="1"/>
</dbReference>
<dbReference type="RefSeq" id="XP_060303003.1">
    <property type="nucleotide sequence ID" value="XM_060435579.1"/>
</dbReference>
<dbReference type="PANTHER" id="PTHR43618">
    <property type="entry name" value="7-ALPHA-HYDROXYSTEROID DEHYDROGENASE"/>
    <property type="match status" value="1"/>
</dbReference>
<dbReference type="Proteomes" id="UP001172101">
    <property type="component" value="Unassembled WGS sequence"/>
</dbReference>
<evidence type="ECO:0000256" key="3">
    <source>
        <dbReference type="ARBA" id="ARBA00023002"/>
    </source>
</evidence>
<dbReference type="InterPro" id="IPR036291">
    <property type="entry name" value="NAD(P)-bd_dom_sf"/>
</dbReference>
<keyword evidence="5" id="KW-1185">Reference proteome</keyword>
<evidence type="ECO:0008006" key="6">
    <source>
        <dbReference type="Google" id="ProtNLM"/>
    </source>
</evidence>
<proteinExistence type="inferred from homology"/>
<evidence type="ECO:0000256" key="2">
    <source>
        <dbReference type="ARBA" id="ARBA00022857"/>
    </source>
</evidence>
<dbReference type="InterPro" id="IPR052178">
    <property type="entry name" value="Sec_Metab_Biosynth_SDR"/>
</dbReference>